<evidence type="ECO:0000313" key="2">
    <source>
        <dbReference type="Proteomes" id="UP000319478"/>
    </source>
</evidence>
<sequence>MDLFDVIRLPLTYKDHFKIHYKDFFDKKIPHLTYNGPEEVWFDKKTACTNHYLITAYFGTELDIEFYVTETDFFFCNLSYNKPNPEYIFLNILNYYEEVFDENMNIDCIEYPTMFEVDFENCNKGIEYQILATYWADEGGTIYGGTFSDEGITNINDPIIKQKLKDLI</sequence>
<dbReference type="Proteomes" id="UP000319478">
    <property type="component" value="Unassembled WGS sequence"/>
</dbReference>
<accession>A0ABQ0SGT6</accession>
<evidence type="ECO:0000313" key="1">
    <source>
        <dbReference type="EMBL" id="GEC64589.1"/>
    </source>
</evidence>
<protein>
    <submittedName>
        <fullName evidence="1">Uncharacterized protein</fullName>
    </submittedName>
</protein>
<dbReference type="EMBL" id="BJNN01000127">
    <property type="protein sequence ID" value="GEC64589.1"/>
    <property type="molecule type" value="Genomic_DNA"/>
</dbReference>
<organism evidence="1 2">
    <name type="scientific">Novacetimonas hansenii</name>
    <name type="common">Komagataeibacter hansenii</name>
    <dbReference type="NCBI Taxonomy" id="436"/>
    <lineage>
        <taxon>Bacteria</taxon>
        <taxon>Pseudomonadati</taxon>
        <taxon>Pseudomonadota</taxon>
        <taxon>Alphaproteobacteria</taxon>
        <taxon>Acetobacterales</taxon>
        <taxon>Acetobacteraceae</taxon>
        <taxon>Novacetimonas</taxon>
    </lineage>
</organism>
<comment type="caution">
    <text evidence="1">The sequence shown here is derived from an EMBL/GenBank/DDBJ whole genome shotgun (WGS) entry which is preliminary data.</text>
</comment>
<gene>
    <name evidence="1" type="ORF">GHA01_24380</name>
</gene>
<name>A0ABQ0SGT6_NOVHA</name>
<reference evidence="1 2" key="1">
    <citation type="submission" date="2019-06" db="EMBL/GenBank/DDBJ databases">
        <title>Whole genome shotgun sequence of Komagataeibacter hansenii NBRC 14820.</title>
        <authorList>
            <person name="Hosoyama A."/>
            <person name="Uohara A."/>
            <person name="Ohji S."/>
            <person name="Ichikawa N."/>
        </authorList>
    </citation>
    <scope>NUCLEOTIDE SEQUENCE [LARGE SCALE GENOMIC DNA]</scope>
    <source>
        <strain evidence="1 2">NBRC 14820</strain>
    </source>
</reference>
<keyword evidence="2" id="KW-1185">Reference proteome</keyword>
<dbReference type="RefSeq" id="WP_048859101.1">
    <property type="nucleotide sequence ID" value="NZ_BJNN01000127.1"/>
</dbReference>
<proteinExistence type="predicted"/>